<dbReference type="Pfam" id="PF04446">
    <property type="entry name" value="Thg1"/>
    <property type="match status" value="2"/>
</dbReference>
<organism evidence="15 16">
    <name type="scientific">Tribonema minus</name>
    <dbReference type="NCBI Taxonomy" id="303371"/>
    <lineage>
        <taxon>Eukaryota</taxon>
        <taxon>Sar</taxon>
        <taxon>Stramenopiles</taxon>
        <taxon>Ochrophyta</taxon>
        <taxon>PX clade</taxon>
        <taxon>Xanthophyceae</taxon>
        <taxon>Tribonematales</taxon>
        <taxon>Tribonemataceae</taxon>
        <taxon>Tribonema</taxon>
    </lineage>
</organism>
<dbReference type="GO" id="GO:0000287">
    <property type="term" value="F:magnesium ion binding"/>
    <property type="evidence" value="ECO:0007669"/>
    <property type="project" value="InterPro"/>
</dbReference>
<feature type="non-terminal residue" evidence="15">
    <location>
        <position position="313"/>
    </location>
</feature>
<evidence type="ECO:0000256" key="10">
    <source>
        <dbReference type="PIRSR" id="PIRSR028980-1"/>
    </source>
</evidence>
<dbReference type="InterPro" id="IPR024956">
    <property type="entry name" value="tRNAHis_GuaTrfase_cat"/>
</dbReference>
<dbReference type="InterPro" id="IPR025845">
    <property type="entry name" value="Thg1_C_dom"/>
</dbReference>
<evidence type="ECO:0000256" key="2">
    <source>
        <dbReference type="ARBA" id="ARBA00012511"/>
    </source>
</evidence>
<keyword evidence="4" id="KW-0819">tRNA processing</keyword>
<gene>
    <name evidence="15" type="ORF">JKP88DRAFT_182911</name>
</gene>
<keyword evidence="9 10" id="KW-0342">GTP-binding</keyword>
<evidence type="ECO:0000256" key="6">
    <source>
        <dbReference type="ARBA" id="ARBA00022723"/>
    </source>
</evidence>
<feature type="domain" description="tRNAHis guanylyltransferase catalytic" evidence="13">
    <location>
        <begin position="92"/>
        <end position="172"/>
    </location>
</feature>
<feature type="binding site" evidence="11">
    <location>
        <position position="30"/>
    </location>
    <ligand>
        <name>Mg(2+)</name>
        <dbReference type="ChEBI" id="CHEBI:18420"/>
        <label>1</label>
        <note>catalytic</note>
    </ligand>
</feature>
<dbReference type="InterPro" id="IPR007537">
    <property type="entry name" value="tRNAHis_GuaTrfase_Thg1"/>
</dbReference>
<keyword evidence="7 10" id="KW-0547">Nucleotide-binding</keyword>
<keyword evidence="16" id="KW-1185">Reference proteome</keyword>
<feature type="transmembrane region" description="Helical" evidence="12">
    <location>
        <begin position="62"/>
        <end position="85"/>
    </location>
</feature>
<evidence type="ECO:0000313" key="15">
    <source>
        <dbReference type="EMBL" id="KAG5183234.1"/>
    </source>
</evidence>
<keyword evidence="5 15" id="KW-0548">Nucleotidyltransferase</keyword>
<dbReference type="OrthoDB" id="62560at2759"/>
<protein>
    <recommendedName>
        <fullName evidence="2">tRNA(His) guanylyltransferase</fullName>
        <ecNumber evidence="2">2.7.7.79</ecNumber>
    </recommendedName>
</protein>
<dbReference type="EMBL" id="JAFCMP010000223">
    <property type="protein sequence ID" value="KAG5183234.1"/>
    <property type="molecule type" value="Genomic_DNA"/>
</dbReference>
<comment type="similarity">
    <text evidence="1">Belongs to the tRNA(His) guanylyltransferase family.</text>
</comment>
<feature type="domain" description="Thg1 C-terminal" evidence="14">
    <location>
        <begin position="176"/>
        <end position="297"/>
    </location>
</feature>
<keyword evidence="3 15" id="KW-0808">Transferase</keyword>
<keyword evidence="12" id="KW-0812">Transmembrane</keyword>
<feature type="binding site" evidence="11">
    <location>
        <position position="113"/>
    </location>
    <ligand>
        <name>Mg(2+)</name>
        <dbReference type="ChEBI" id="CHEBI:18420"/>
        <label>1</label>
        <note>catalytic</note>
    </ligand>
</feature>
<dbReference type="Pfam" id="PF14413">
    <property type="entry name" value="Thg1C"/>
    <property type="match status" value="1"/>
</dbReference>
<dbReference type="PIRSF" id="PIRSF028980">
    <property type="entry name" value="tRNAHis_guanylyltransferase"/>
    <property type="match status" value="1"/>
</dbReference>
<evidence type="ECO:0000256" key="12">
    <source>
        <dbReference type="SAM" id="Phobius"/>
    </source>
</evidence>
<dbReference type="PANTHER" id="PTHR12729:SF6">
    <property type="entry name" value="TRNA(HIS) GUANYLYLTRANSFERASE-RELATED"/>
    <property type="match status" value="1"/>
</dbReference>
<comment type="caution">
    <text evidence="15">The sequence shown here is derived from an EMBL/GenBank/DDBJ whole genome shotgun (WGS) entry which is preliminary data.</text>
</comment>
<evidence type="ECO:0000256" key="1">
    <source>
        <dbReference type="ARBA" id="ARBA00010113"/>
    </source>
</evidence>
<comment type="cofactor">
    <cofactor evidence="11">
        <name>Mg(2+)</name>
        <dbReference type="ChEBI" id="CHEBI:18420"/>
    </cofactor>
    <text evidence="11">Binds 2 magnesium ions per subunit.</text>
</comment>
<evidence type="ECO:0000259" key="14">
    <source>
        <dbReference type="Pfam" id="PF14413"/>
    </source>
</evidence>
<feature type="binding site" evidence="11">
    <location>
        <position position="29"/>
    </location>
    <ligand>
        <name>Mg(2+)</name>
        <dbReference type="ChEBI" id="CHEBI:18420"/>
        <label>2</label>
        <note>catalytic</note>
    </ligand>
</feature>
<dbReference type="AlphaFoldDB" id="A0A836CF12"/>
<dbReference type="GO" id="GO:0005525">
    <property type="term" value="F:GTP binding"/>
    <property type="evidence" value="ECO:0007669"/>
    <property type="project" value="UniProtKB-KW"/>
</dbReference>
<name>A0A836CF12_9STRA</name>
<reference evidence="15" key="1">
    <citation type="submission" date="2021-02" db="EMBL/GenBank/DDBJ databases">
        <title>First Annotated Genome of the Yellow-green Alga Tribonema minus.</title>
        <authorList>
            <person name="Mahan K.M."/>
        </authorList>
    </citation>
    <scope>NUCLEOTIDE SEQUENCE</scope>
    <source>
        <strain evidence="15">UTEX B ZZ1240</strain>
    </source>
</reference>
<dbReference type="EC" id="2.7.7.79" evidence="2"/>
<keyword evidence="6 11" id="KW-0479">Metal-binding</keyword>
<feature type="binding site" evidence="11">
    <location>
        <position position="113"/>
    </location>
    <ligand>
        <name>Mg(2+)</name>
        <dbReference type="ChEBI" id="CHEBI:18420"/>
        <label>2</label>
        <note>catalytic</note>
    </ligand>
</feature>
<feature type="binding site" evidence="11">
    <location>
        <position position="29"/>
    </location>
    <ligand>
        <name>Mg(2+)</name>
        <dbReference type="ChEBI" id="CHEBI:18420"/>
        <label>1</label>
        <note>catalytic</note>
    </ligand>
</feature>
<accession>A0A836CF12</accession>
<evidence type="ECO:0000256" key="5">
    <source>
        <dbReference type="ARBA" id="ARBA00022695"/>
    </source>
</evidence>
<evidence type="ECO:0000256" key="8">
    <source>
        <dbReference type="ARBA" id="ARBA00022842"/>
    </source>
</evidence>
<dbReference type="Proteomes" id="UP000664859">
    <property type="component" value="Unassembled WGS sequence"/>
</dbReference>
<evidence type="ECO:0000259" key="13">
    <source>
        <dbReference type="Pfam" id="PF04446"/>
    </source>
</evidence>
<evidence type="ECO:0000256" key="3">
    <source>
        <dbReference type="ARBA" id="ARBA00022679"/>
    </source>
</evidence>
<sequence length="313" mass="35096">MAKSRFEYVRNFELADSLVPGCCIVVRVDGHKFTRFTKTHSFDKPNDSRGLQLMNEVQDTKYCFLSITCLVPAAAFSAVLIFFSFSADAVPEQCAKAVMLEWSDIVMAYGQSDEYSFLLPAWSDLYNRRASKLSSSFASLFASSYVFLWPKFFGDAPLQSAPAFDGRAIAYPTPAHVRDYFAWRQADCHINNLYNTAFWSIVKSGLSTQAREFACERPLLQALAGTSAAEKNELLFKRFGINYNNEPEMYRKGTVICRQGELALTRPNARNKKARARAEADARGDGTALATHHVDIIGEAFWAQRPALLRPDG</sequence>
<dbReference type="GO" id="GO:0008193">
    <property type="term" value="F:tRNA guanylyltransferase activity"/>
    <property type="evidence" value="ECO:0007669"/>
    <property type="project" value="UniProtKB-EC"/>
</dbReference>
<dbReference type="PANTHER" id="PTHR12729">
    <property type="entry name" value="TRNA(HIS) GUANYLYLTRANSFERASE-RELATED"/>
    <property type="match status" value="1"/>
</dbReference>
<evidence type="ECO:0000256" key="7">
    <source>
        <dbReference type="ARBA" id="ARBA00022741"/>
    </source>
</evidence>
<evidence type="ECO:0000256" key="11">
    <source>
        <dbReference type="PIRSR" id="PIRSR028980-2"/>
    </source>
</evidence>
<feature type="domain" description="tRNAHis guanylyltransferase catalytic" evidence="13">
    <location>
        <begin position="6"/>
        <end position="57"/>
    </location>
</feature>
<keyword evidence="12" id="KW-1133">Transmembrane helix</keyword>
<evidence type="ECO:0000256" key="4">
    <source>
        <dbReference type="ARBA" id="ARBA00022694"/>
    </source>
</evidence>
<dbReference type="InterPro" id="IPR038469">
    <property type="entry name" value="tRNAHis_GuaTrfase_Thg1_sf"/>
</dbReference>
<proteinExistence type="inferred from homology"/>
<feature type="binding site" evidence="10">
    <location>
        <begin position="112"/>
        <end position="113"/>
    </location>
    <ligand>
        <name>GTP</name>
        <dbReference type="ChEBI" id="CHEBI:37565"/>
    </ligand>
</feature>
<dbReference type="Gene3D" id="3.30.70.3000">
    <property type="match status" value="2"/>
</dbReference>
<dbReference type="GO" id="GO:0006400">
    <property type="term" value="P:tRNA modification"/>
    <property type="evidence" value="ECO:0007669"/>
    <property type="project" value="InterPro"/>
</dbReference>
<keyword evidence="8 11" id="KW-0460">Magnesium</keyword>
<keyword evidence="12" id="KW-0472">Membrane</keyword>
<evidence type="ECO:0000256" key="9">
    <source>
        <dbReference type="ARBA" id="ARBA00023134"/>
    </source>
</evidence>
<evidence type="ECO:0000313" key="16">
    <source>
        <dbReference type="Proteomes" id="UP000664859"/>
    </source>
</evidence>